<proteinExistence type="predicted"/>
<comment type="caution">
    <text evidence="2">The sequence shown here is derived from an EMBL/GenBank/DDBJ whole genome shotgun (WGS) entry which is preliminary data.</text>
</comment>
<evidence type="ECO:0000256" key="1">
    <source>
        <dbReference type="SAM" id="MobiDB-lite"/>
    </source>
</evidence>
<name>A0AAD7IR21_9AGAR</name>
<gene>
    <name evidence="2" type="ORF">B0H16DRAFT_934533</name>
</gene>
<dbReference type="AlphaFoldDB" id="A0AAD7IR21"/>
<organism evidence="2 3">
    <name type="scientific">Mycena metata</name>
    <dbReference type="NCBI Taxonomy" id="1033252"/>
    <lineage>
        <taxon>Eukaryota</taxon>
        <taxon>Fungi</taxon>
        <taxon>Dikarya</taxon>
        <taxon>Basidiomycota</taxon>
        <taxon>Agaricomycotina</taxon>
        <taxon>Agaricomycetes</taxon>
        <taxon>Agaricomycetidae</taxon>
        <taxon>Agaricales</taxon>
        <taxon>Marasmiineae</taxon>
        <taxon>Mycenaceae</taxon>
        <taxon>Mycena</taxon>
    </lineage>
</organism>
<feature type="region of interest" description="Disordered" evidence="1">
    <location>
        <begin position="62"/>
        <end position="83"/>
    </location>
</feature>
<evidence type="ECO:0000313" key="2">
    <source>
        <dbReference type="EMBL" id="KAJ7747016.1"/>
    </source>
</evidence>
<evidence type="ECO:0000313" key="3">
    <source>
        <dbReference type="Proteomes" id="UP001215598"/>
    </source>
</evidence>
<feature type="region of interest" description="Disordered" evidence="1">
    <location>
        <begin position="115"/>
        <end position="138"/>
    </location>
</feature>
<sequence length="306" mass="34143">MRSASKRSTREKWQLAPRKHRNAAGNKDLEVHHWTRVDEENCPIQRQNFVNDSGLPLCSSHEHTKDWKPAQSSDIRTSGRMPSDTCSLYHRDHGDARSASGAAAQMSHERTRCVASGIGSGEPRKRPDIVSGSTSKATPRVHDRILRLRLPVDLQRPYLRSSCPSIRGHRNPLVMASGHRAFATGSYACVLIPRRLTTIIPEYSRARDRLVDSVPVRSFRRTQRARAAVPSAQGHARAPGVVGIEMAPCFSHPVPVIFPGSSRHLQLSTPVKRRYQQASSPYQKLCYIPSLPRVRCVFGAILCPQS</sequence>
<feature type="region of interest" description="Disordered" evidence="1">
    <location>
        <begin position="1"/>
        <end position="24"/>
    </location>
</feature>
<reference evidence="2" key="1">
    <citation type="submission" date="2023-03" db="EMBL/GenBank/DDBJ databases">
        <title>Massive genome expansion in bonnet fungi (Mycena s.s.) driven by repeated elements and novel gene families across ecological guilds.</title>
        <authorList>
            <consortium name="Lawrence Berkeley National Laboratory"/>
            <person name="Harder C.B."/>
            <person name="Miyauchi S."/>
            <person name="Viragh M."/>
            <person name="Kuo A."/>
            <person name="Thoen E."/>
            <person name="Andreopoulos B."/>
            <person name="Lu D."/>
            <person name="Skrede I."/>
            <person name="Drula E."/>
            <person name="Henrissat B."/>
            <person name="Morin E."/>
            <person name="Kohler A."/>
            <person name="Barry K."/>
            <person name="LaButti K."/>
            <person name="Morin E."/>
            <person name="Salamov A."/>
            <person name="Lipzen A."/>
            <person name="Mereny Z."/>
            <person name="Hegedus B."/>
            <person name="Baldrian P."/>
            <person name="Stursova M."/>
            <person name="Weitz H."/>
            <person name="Taylor A."/>
            <person name="Grigoriev I.V."/>
            <person name="Nagy L.G."/>
            <person name="Martin F."/>
            <person name="Kauserud H."/>
        </authorList>
    </citation>
    <scope>NUCLEOTIDE SEQUENCE</scope>
    <source>
        <strain evidence="2">CBHHK182m</strain>
    </source>
</reference>
<protein>
    <submittedName>
        <fullName evidence="2">Uncharacterized protein</fullName>
    </submittedName>
</protein>
<dbReference type="EMBL" id="JARKIB010000078">
    <property type="protein sequence ID" value="KAJ7747016.1"/>
    <property type="molecule type" value="Genomic_DNA"/>
</dbReference>
<accession>A0AAD7IR21</accession>
<dbReference type="Proteomes" id="UP001215598">
    <property type="component" value="Unassembled WGS sequence"/>
</dbReference>
<keyword evidence="3" id="KW-1185">Reference proteome</keyword>